<organism evidence="2 3">
    <name type="scientific">Hibiscus sabdariffa</name>
    <name type="common">roselle</name>
    <dbReference type="NCBI Taxonomy" id="183260"/>
    <lineage>
        <taxon>Eukaryota</taxon>
        <taxon>Viridiplantae</taxon>
        <taxon>Streptophyta</taxon>
        <taxon>Embryophyta</taxon>
        <taxon>Tracheophyta</taxon>
        <taxon>Spermatophyta</taxon>
        <taxon>Magnoliopsida</taxon>
        <taxon>eudicotyledons</taxon>
        <taxon>Gunneridae</taxon>
        <taxon>Pentapetalae</taxon>
        <taxon>rosids</taxon>
        <taxon>malvids</taxon>
        <taxon>Malvales</taxon>
        <taxon>Malvaceae</taxon>
        <taxon>Malvoideae</taxon>
        <taxon>Hibiscus</taxon>
    </lineage>
</organism>
<sequence length="154" mass="17603">MTPPNKQQQQQKKKKKQTYGYGIRRSLVDMPRASFVDPDAEDKKVPSFGSADAKSLGLTTRMIHSNETIVPLLYHPSLFCLGRLASEESDGVTLLSSSSGIFSRAMRHVDRGIFWFHILKLLFIRCLLIQEEEEEERDGLGNENVLRILLLWQL</sequence>
<comment type="caution">
    <text evidence="2">The sequence shown here is derived from an EMBL/GenBank/DDBJ whole genome shotgun (WGS) entry which is preliminary data.</text>
</comment>
<dbReference type="EMBL" id="JBBPBM010002728">
    <property type="protein sequence ID" value="KAK8475114.1"/>
    <property type="molecule type" value="Genomic_DNA"/>
</dbReference>
<proteinExistence type="predicted"/>
<evidence type="ECO:0000313" key="3">
    <source>
        <dbReference type="Proteomes" id="UP001472677"/>
    </source>
</evidence>
<name>A0ABR1Z7K4_9ROSI</name>
<evidence type="ECO:0000313" key="2">
    <source>
        <dbReference type="EMBL" id="KAK8475114.1"/>
    </source>
</evidence>
<accession>A0ABR1Z7K4</accession>
<protein>
    <submittedName>
        <fullName evidence="2">Uncharacterized protein</fullName>
    </submittedName>
</protein>
<reference evidence="2 3" key="1">
    <citation type="journal article" date="2024" name="G3 (Bethesda)">
        <title>Genome assembly of Hibiscus sabdariffa L. provides insights into metabolisms of medicinal natural products.</title>
        <authorList>
            <person name="Kim T."/>
        </authorList>
    </citation>
    <scope>NUCLEOTIDE SEQUENCE [LARGE SCALE GENOMIC DNA]</scope>
    <source>
        <strain evidence="2">TK-2024</strain>
        <tissue evidence="2">Old leaves</tissue>
    </source>
</reference>
<keyword evidence="3" id="KW-1185">Reference proteome</keyword>
<evidence type="ECO:0000256" key="1">
    <source>
        <dbReference type="SAM" id="MobiDB-lite"/>
    </source>
</evidence>
<dbReference type="Proteomes" id="UP001472677">
    <property type="component" value="Unassembled WGS sequence"/>
</dbReference>
<gene>
    <name evidence="2" type="ORF">V6N12_013158</name>
</gene>
<feature type="region of interest" description="Disordered" evidence="1">
    <location>
        <begin position="1"/>
        <end position="21"/>
    </location>
</feature>
<feature type="compositionally biased region" description="Low complexity" evidence="1">
    <location>
        <begin position="1"/>
        <end position="10"/>
    </location>
</feature>